<dbReference type="Proteomes" id="UP001220961">
    <property type="component" value="Chromosome 6"/>
</dbReference>
<dbReference type="AlphaFoldDB" id="A0AAF0IWF0"/>
<gene>
    <name evidence="2" type="ORF">MCAP1_002818</name>
</gene>
<organism evidence="2 3">
    <name type="scientific">Malassezia caprae</name>
    <dbReference type="NCBI Taxonomy" id="1381934"/>
    <lineage>
        <taxon>Eukaryota</taxon>
        <taxon>Fungi</taxon>
        <taxon>Dikarya</taxon>
        <taxon>Basidiomycota</taxon>
        <taxon>Ustilaginomycotina</taxon>
        <taxon>Malasseziomycetes</taxon>
        <taxon>Malasseziales</taxon>
        <taxon>Malasseziaceae</taxon>
        <taxon>Malassezia</taxon>
    </lineage>
</organism>
<name>A0AAF0IWF0_9BASI</name>
<keyword evidence="3" id="KW-1185">Reference proteome</keyword>
<evidence type="ECO:0000313" key="2">
    <source>
        <dbReference type="EMBL" id="WFD20571.1"/>
    </source>
</evidence>
<proteinExistence type="predicted"/>
<feature type="signal peptide" evidence="1">
    <location>
        <begin position="1"/>
        <end position="19"/>
    </location>
</feature>
<sequence length="212" mass="22789">MARFLILSALASLVAVATAAPASITCQASGSPVVALAYKTSEPTHGYQIIPSHKGEAGKHMTKQGHRIMSFSLRTTKNAAVDQYWNDDKENQFIPYHCTAASSNAVLAGGWTEFRHATNKDVCLSLNGAPKLVPHAEIMTDNNLMTLKPCATKVDSNRILNQVFTAPTGKTAQKNADNTLTRGGVALGNHAAYLTTDSSGSKDVYDFYMKQI</sequence>
<protein>
    <submittedName>
        <fullName evidence="2">Uncharacterized protein</fullName>
    </submittedName>
</protein>
<feature type="chain" id="PRO_5042266434" evidence="1">
    <location>
        <begin position="20"/>
        <end position="212"/>
    </location>
</feature>
<keyword evidence="1" id="KW-0732">Signal</keyword>
<accession>A0AAF0IWF0</accession>
<dbReference type="EMBL" id="CP119913">
    <property type="protein sequence ID" value="WFD20571.1"/>
    <property type="molecule type" value="Genomic_DNA"/>
</dbReference>
<reference evidence="2" key="1">
    <citation type="submission" date="2023-03" db="EMBL/GenBank/DDBJ databases">
        <title>Mating type loci evolution in Malassezia.</title>
        <authorList>
            <person name="Coelho M.A."/>
        </authorList>
    </citation>
    <scope>NUCLEOTIDE SEQUENCE</scope>
    <source>
        <strain evidence="2">CBS 10434</strain>
    </source>
</reference>
<evidence type="ECO:0000313" key="3">
    <source>
        <dbReference type="Proteomes" id="UP001220961"/>
    </source>
</evidence>
<evidence type="ECO:0000256" key="1">
    <source>
        <dbReference type="SAM" id="SignalP"/>
    </source>
</evidence>